<accession>A0ABN3HQC9</accession>
<dbReference type="Pfam" id="PF01636">
    <property type="entry name" value="APH"/>
    <property type="match status" value="1"/>
</dbReference>
<name>A0ABN3HQC9_9ACTN</name>
<evidence type="ECO:0000259" key="1">
    <source>
        <dbReference type="Pfam" id="PF01636"/>
    </source>
</evidence>
<organism evidence="2 3">
    <name type="scientific">Dactylosporangium salmoneum</name>
    <dbReference type="NCBI Taxonomy" id="53361"/>
    <lineage>
        <taxon>Bacteria</taxon>
        <taxon>Bacillati</taxon>
        <taxon>Actinomycetota</taxon>
        <taxon>Actinomycetes</taxon>
        <taxon>Micromonosporales</taxon>
        <taxon>Micromonosporaceae</taxon>
        <taxon>Dactylosporangium</taxon>
    </lineage>
</organism>
<dbReference type="RefSeq" id="WP_344619374.1">
    <property type="nucleotide sequence ID" value="NZ_BAAARV010000099.1"/>
</dbReference>
<dbReference type="InterPro" id="IPR011009">
    <property type="entry name" value="Kinase-like_dom_sf"/>
</dbReference>
<proteinExistence type="predicted"/>
<keyword evidence="3" id="KW-1185">Reference proteome</keyword>
<dbReference type="Gene3D" id="3.30.200.20">
    <property type="entry name" value="Phosphorylase Kinase, domain 1"/>
    <property type="match status" value="1"/>
</dbReference>
<dbReference type="EMBL" id="BAAARV010000099">
    <property type="protein sequence ID" value="GAA2385662.1"/>
    <property type="molecule type" value="Genomic_DNA"/>
</dbReference>
<dbReference type="InterPro" id="IPR002575">
    <property type="entry name" value="Aminoglycoside_PTrfase"/>
</dbReference>
<evidence type="ECO:0000313" key="3">
    <source>
        <dbReference type="Proteomes" id="UP001501444"/>
    </source>
</evidence>
<protein>
    <recommendedName>
        <fullName evidence="1">Aminoglycoside phosphotransferase domain-containing protein</fullName>
    </recommendedName>
</protein>
<comment type="caution">
    <text evidence="2">The sequence shown here is derived from an EMBL/GenBank/DDBJ whole genome shotgun (WGS) entry which is preliminary data.</text>
</comment>
<sequence>MPPPPATGTRRIAWEALPPRVRSALEAVLGAPVAGAASLPGGFSEGVAARLRLATGQDVFLKAVSAATAPAIAGFHRRERAVTSRLPSAAPVPRLLGAYDDGTWVALLFEHVTGALPAQPWRPADLGRVLATATGLAATLTPSPVPRAETARPRLGGWSDLRGAPGLARVSSWAAGHLDELIALEAAAAETLAGDTLLHGDLYPFNVLLDPDRPGPGGVHVVDWPHAWVGAAHADMLTLMANAVLSGLDPEPLRRTNPLTADLPRDTVDAFLAAHAGFLVRLAVTAGPGADPNLIAMATALGRASLEWLESRR</sequence>
<feature type="domain" description="Aminoglycoside phosphotransferase" evidence="1">
    <location>
        <begin position="52"/>
        <end position="251"/>
    </location>
</feature>
<gene>
    <name evidence="2" type="ORF">GCM10010170_095620</name>
</gene>
<dbReference type="SUPFAM" id="SSF56112">
    <property type="entry name" value="Protein kinase-like (PK-like)"/>
    <property type="match status" value="1"/>
</dbReference>
<evidence type="ECO:0000313" key="2">
    <source>
        <dbReference type="EMBL" id="GAA2385662.1"/>
    </source>
</evidence>
<reference evidence="2 3" key="1">
    <citation type="journal article" date="2019" name="Int. J. Syst. Evol. Microbiol.">
        <title>The Global Catalogue of Microorganisms (GCM) 10K type strain sequencing project: providing services to taxonomists for standard genome sequencing and annotation.</title>
        <authorList>
            <consortium name="The Broad Institute Genomics Platform"/>
            <consortium name="The Broad Institute Genome Sequencing Center for Infectious Disease"/>
            <person name="Wu L."/>
            <person name="Ma J."/>
        </authorList>
    </citation>
    <scope>NUCLEOTIDE SEQUENCE [LARGE SCALE GENOMIC DNA]</scope>
    <source>
        <strain evidence="2 3">JCM 3272</strain>
    </source>
</reference>
<dbReference type="Proteomes" id="UP001501444">
    <property type="component" value="Unassembled WGS sequence"/>
</dbReference>
<dbReference type="Gene3D" id="3.90.1200.10">
    <property type="match status" value="1"/>
</dbReference>